<feature type="non-terminal residue" evidence="2">
    <location>
        <position position="249"/>
    </location>
</feature>
<sequence>MVSVPRESFEGDEGRVPPEEWEQKRAVDLSLLRACSIGLPRLIVQLLGHGANPNAMMLPWDNKDNTFWIPDRCNAFCRVAVEVMNDGRGLERAGDFCRFWVCARELLRAGGDPCRFLNLLKKTPVDRWVDHRDPRNNPEEAKRDPTPFCFPSRPIRLQPRAMRLRLLMRLCAEPSLKRRRRQDGSGDGSQRETETKKDETIFARLCSIASALCQRDEEYNRKHLGSLAFPEREMEAGGVSGFDFMGAVW</sequence>
<dbReference type="VEuPathDB" id="CryptoDB:Cvel_21931"/>
<evidence type="ECO:0000313" key="2">
    <source>
        <dbReference type="EMBL" id="CEM29243.1"/>
    </source>
</evidence>
<evidence type="ECO:0000256" key="1">
    <source>
        <dbReference type="SAM" id="MobiDB-lite"/>
    </source>
</evidence>
<dbReference type="EMBL" id="CDMZ01001220">
    <property type="protein sequence ID" value="CEM29243.1"/>
    <property type="molecule type" value="Genomic_DNA"/>
</dbReference>
<dbReference type="PhylomeDB" id="A0A0G4GI40"/>
<feature type="region of interest" description="Disordered" evidence="1">
    <location>
        <begin position="177"/>
        <end position="196"/>
    </location>
</feature>
<gene>
    <name evidence="2" type="ORF">Cvel_21931</name>
</gene>
<proteinExistence type="predicted"/>
<accession>A0A0G4GI40</accession>
<name>A0A0G4GI40_9ALVE</name>
<organism evidence="2">
    <name type="scientific">Chromera velia CCMP2878</name>
    <dbReference type="NCBI Taxonomy" id="1169474"/>
    <lineage>
        <taxon>Eukaryota</taxon>
        <taxon>Sar</taxon>
        <taxon>Alveolata</taxon>
        <taxon>Colpodellida</taxon>
        <taxon>Chromeraceae</taxon>
        <taxon>Chromera</taxon>
    </lineage>
</organism>
<protein>
    <submittedName>
        <fullName evidence="2">Uncharacterized protein</fullName>
    </submittedName>
</protein>
<dbReference type="AlphaFoldDB" id="A0A0G4GI40"/>
<reference evidence="2" key="1">
    <citation type="submission" date="2014-11" db="EMBL/GenBank/DDBJ databases">
        <authorList>
            <person name="Otto D Thomas"/>
            <person name="Naeem Raeece"/>
        </authorList>
    </citation>
    <scope>NUCLEOTIDE SEQUENCE</scope>
</reference>